<keyword evidence="2" id="KW-1185">Reference proteome</keyword>
<dbReference type="Gene3D" id="2.70.40.10">
    <property type="match status" value="1"/>
</dbReference>
<dbReference type="Proteomes" id="UP000734854">
    <property type="component" value="Unassembled WGS sequence"/>
</dbReference>
<reference evidence="1 2" key="1">
    <citation type="submission" date="2020-08" db="EMBL/GenBank/DDBJ databases">
        <title>Plant Genome Project.</title>
        <authorList>
            <person name="Zhang R.-G."/>
        </authorList>
    </citation>
    <scope>NUCLEOTIDE SEQUENCE [LARGE SCALE GENOMIC DNA]</scope>
    <source>
        <tissue evidence="1">Rhizome</tissue>
    </source>
</reference>
<sequence length="126" mass="14139">MVVLMEKYSGIDICLGYEDDYNLITAAVDKEESPFILQAIIAQGMTVAQIIFEKIIHPDVYEVPQLAVTVRGSGGFGSIDDGASSSNPEPHTTKYKPNWDILLPKEKQIILHLLKMRPSYGIYRRI</sequence>
<protein>
    <recommendedName>
        <fullName evidence="3">Deoxyuridine 5'-triphosphate nucleotidohydrolase</fullName>
    </recommendedName>
</protein>
<name>A0A8J5IHT9_ZINOF</name>
<dbReference type="InterPro" id="IPR036157">
    <property type="entry name" value="dUTPase-like_sf"/>
</dbReference>
<proteinExistence type="predicted"/>
<accession>A0A8J5IHT9</accession>
<organism evidence="1 2">
    <name type="scientific">Zingiber officinale</name>
    <name type="common">Ginger</name>
    <name type="synonym">Amomum zingiber</name>
    <dbReference type="NCBI Taxonomy" id="94328"/>
    <lineage>
        <taxon>Eukaryota</taxon>
        <taxon>Viridiplantae</taxon>
        <taxon>Streptophyta</taxon>
        <taxon>Embryophyta</taxon>
        <taxon>Tracheophyta</taxon>
        <taxon>Spermatophyta</taxon>
        <taxon>Magnoliopsida</taxon>
        <taxon>Liliopsida</taxon>
        <taxon>Zingiberales</taxon>
        <taxon>Zingiberaceae</taxon>
        <taxon>Zingiber</taxon>
    </lineage>
</organism>
<dbReference type="SUPFAM" id="SSF51283">
    <property type="entry name" value="dUTPase-like"/>
    <property type="match status" value="1"/>
</dbReference>
<dbReference type="EMBL" id="JACMSC010000001">
    <property type="protein sequence ID" value="KAG6535504.1"/>
    <property type="molecule type" value="Genomic_DNA"/>
</dbReference>
<evidence type="ECO:0008006" key="3">
    <source>
        <dbReference type="Google" id="ProtNLM"/>
    </source>
</evidence>
<gene>
    <name evidence="1" type="ORF">ZIOFF_000504</name>
</gene>
<dbReference type="AlphaFoldDB" id="A0A8J5IHT9"/>
<evidence type="ECO:0000313" key="1">
    <source>
        <dbReference type="EMBL" id="KAG6535504.1"/>
    </source>
</evidence>
<comment type="caution">
    <text evidence="1">The sequence shown here is derived from an EMBL/GenBank/DDBJ whole genome shotgun (WGS) entry which is preliminary data.</text>
</comment>
<evidence type="ECO:0000313" key="2">
    <source>
        <dbReference type="Proteomes" id="UP000734854"/>
    </source>
</evidence>